<evidence type="ECO:0000313" key="2">
    <source>
        <dbReference type="Proteomes" id="UP000886723"/>
    </source>
</evidence>
<evidence type="ECO:0000313" key="1">
    <source>
        <dbReference type="EMBL" id="HIV13599.1"/>
    </source>
</evidence>
<organism evidence="1 2">
    <name type="scientific">Candidatus Pullilachnospira stercoravium</name>
    <dbReference type="NCBI Taxonomy" id="2840913"/>
    <lineage>
        <taxon>Bacteria</taxon>
        <taxon>Bacillati</taxon>
        <taxon>Bacillota</taxon>
        <taxon>Clostridia</taxon>
        <taxon>Lachnospirales</taxon>
        <taxon>Lachnospiraceae</taxon>
        <taxon>Lachnospiraceae incertae sedis</taxon>
        <taxon>Candidatus Pullilachnospira</taxon>
    </lineage>
</organism>
<sequence>MQFHPKYPRRLLAGAALLLALLLIPLLILAGKKILTNYRFTRYTDQIFVQDIRQNALNLHYTVANPETYGITEYTASLGSFDTAQVTAGYVTAENRLKKLKSFSYEDLSRKNRLACDVVSLALQTDLLPSNNYLLEEMLSPSLGTQAQLPILLAEYTFRREQDVQDYLKLVSSVGDYFQGILTFETLKSREGTFMSDTTADRVISQCQAFIQNPDANYLDTIFQEKIRQLTSLSEKKQEAYITLHSRLIRQVLIPAYQALIQGLEELKGTGKQSGGLCSLPGGREYYEYLLKSNCGLYDSVPAIQQRLLAQLQADVVESSQLLGENSSLAQQIASGTETWTGSSDPEEILETLRKTISGDFPEASAVSWEVKYVHPDLEEYLSPAFYLTPPVDTLSPNAIYINGHAQMEGSQLFTTLAHEGFPGHLYQTVFFASTNPPKIRHLLGMSGYVEGWATYVESYAYGYTGQDAGLARLQWLNRSLNLCIYSLLDTGIHYDGWTLEKAAGFLEGFGISDPDAVEEIYQVIVEDPTNYLKYYMGCLSFMDLREECREEQGDAFDVKEFHRMVLETGPCQFPVLEKYVTEQ</sequence>
<comment type="caution">
    <text evidence="1">The sequence shown here is derived from an EMBL/GenBank/DDBJ whole genome shotgun (WGS) entry which is preliminary data.</text>
</comment>
<protein>
    <submittedName>
        <fullName evidence="1">DUF885 domain-containing protein</fullName>
    </submittedName>
</protein>
<reference evidence="1" key="1">
    <citation type="submission" date="2020-10" db="EMBL/GenBank/DDBJ databases">
        <authorList>
            <person name="Gilroy R."/>
        </authorList>
    </citation>
    <scope>NUCLEOTIDE SEQUENCE</scope>
    <source>
        <strain evidence="1">ChiBcec2-4451</strain>
    </source>
</reference>
<dbReference type="Pfam" id="PF05960">
    <property type="entry name" value="DUF885"/>
    <property type="match status" value="1"/>
</dbReference>
<reference evidence="1" key="2">
    <citation type="journal article" date="2021" name="PeerJ">
        <title>Extensive microbial diversity within the chicken gut microbiome revealed by metagenomics and culture.</title>
        <authorList>
            <person name="Gilroy R."/>
            <person name="Ravi A."/>
            <person name="Getino M."/>
            <person name="Pursley I."/>
            <person name="Horton D.L."/>
            <person name="Alikhan N.F."/>
            <person name="Baker D."/>
            <person name="Gharbi K."/>
            <person name="Hall N."/>
            <person name="Watson M."/>
            <person name="Adriaenssens E.M."/>
            <person name="Foster-Nyarko E."/>
            <person name="Jarju S."/>
            <person name="Secka A."/>
            <person name="Antonio M."/>
            <person name="Oren A."/>
            <person name="Chaudhuri R.R."/>
            <person name="La Ragione R."/>
            <person name="Hildebrand F."/>
            <person name="Pallen M.J."/>
        </authorList>
    </citation>
    <scope>NUCLEOTIDE SEQUENCE</scope>
    <source>
        <strain evidence="1">ChiBcec2-4451</strain>
    </source>
</reference>
<dbReference type="EMBL" id="DVON01000227">
    <property type="protein sequence ID" value="HIV13599.1"/>
    <property type="molecule type" value="Genomic_DNA"/>
</dbReference>
<dbReference type="PANTHER" id="PTHR33361:SF2">
    <property type="entry name" value="DUF885 DOMAIN-CONTAINING PROTEIN"/>
    <property type="match status" value="1"/>
</dbReference>
<gene>
    <name evidence="1" type="ORF">IAA63_10740</name>
</gene>
<dbReference type="AlphaFoldDB" id="A0A9D1NWZ5"/>
<dbReference type="InterPro" id="IPR010281">
    <property type="entry name" value="DUF885"/>
</dbReference>
<accession>A0A9D1NWZ5</accession>
<name>A0A9D1NWZ5_9FIRM</name>
<dbReference type="Proteomes" id="UP000886723">
    <property type="component" value="Unassembled WGS sequence"/>
</dbReference>
<proteinExistence type="predicted"/>
<dbReference type="PANTHER" id="PTHR33361">
    <property type="entry name" value="GLR0591 PROTEIN"/>
    <property type="match status" value="1"/>
</dbReference>